<organism evidence="2 3">
    <name type="scientific">Chryseobacterium oryctis</name>
    <dbReference type="NCBI Taxonomy" id="2952618"/>
    <lineage>
        <taxon>Bacteria</taxon>
        <taxon>Pseudomonadati</taxon>
        <taxon>Bacteroidota</taxon>
        <taxon>Flavobacteriia</taxon>
        <taxon>Flavobacteriales</taxon>
        <taxon>Weeksellaceae</taxon>
        <taxon>Chryseobacterium group</taxon>
        <taxon>Chryseobacterium</taxon>
    </lineage>
</organism>
<gene>
    <name evidence="2" type="ORF">OH806_00170</name>
</gene>
<protein>
    <submittedName>
        <fullName evidence="2">Helix-turn-helix domain-containing protein</fullName>
    </submittedName>
</protein>
<evidence type="ECO:0000259" key="1">
    <source>
        <dbReference type="Pfam" id="PF12728"/>
    </source>
</evidence>
<name>A0ABT3HIT5_9FLAO</name>
<proteinExistence type="predicted"/>
<accession>A0ABT3HIT5</accession>
<dbReference type="Proteomes" id="UP001163719">
    <property type="component" value="Unassembled WGS sequence"/>
</dbReference>
<feature type="domain" description="Helix-turn-helix" evidence="1">
    <location>
        <begin position="45"/>
        <end position="95"/>
    </location>
</feature>
<evidence type="ECO:0000313" key="2">
    <source>
        <dbReference type="EMBL" id="MCW3159691.1"/>
    </source>
</evidence>
<dbReference type="InterPro" id="IPR041657">
    <property type="entry name" value="HTH_17"/>
</dbReference>
<dbReference type="EMBL" id="JAPDHV010000001">
    <property type="protein sequence ID" value="MCW3159691.1"/>
    <property type="molecule type" value="Genomic_DNA"/>
</dbReference>
<dbReference type="RefSeq" id="WP_264741670.1">
    <property type="nucleotide sequence ID" value="NZ_JAPDHV010000001.1"/>
</dbReference>
<evidence type="ECO:0000313" key="3">
    <source>
        <dbReference type="Proteomes" id="UP001163719"/>
    </source>
</evidence>
<dbReference type="PANTHER" id="PTHR34585:SF22">
    <property type="entry name" value="HELIX-TURN-HELIX DOMAIN-CONTAINING PROTEIN"/>
    <property type="match status" value="1"/>
</dbReference>
<keyword evidence="3" id="KW-1185">Reference proteome</keyword>
<reference evidence="2" key="1">
    <citation type="submission" date="2022-10" db="EMBL/GenBank/DDBJ databases">
        <title>Chryseobacterium babae sp. nov. isolated from the gut of the beetle Oryctes rhinoceros, and Chryseobacterium kimseyorum sp. nov., isolated from a stick insect rearing cage.</title>
        <authorList>
            <person name="Shelomi M."/>
            <person name="Han C.-J."/>
            <person name="Chen W.-M."/>
            <person name="Chen H.-K."/>
            <person name="Liaw S.-J."/>
            <person name="Muhle E."/>
            <person name="Clermont D."/>
        </authorList>
    </citation>
    <scope>NUCLEOTIDE SEQUENCE</scope>
    <source>
        <strain evidence="2">WLa1L2M3</strain>
    </source>
</reference>
<comment type="caution">
    <text evidence="2">The sequence shown here is derived from an EMBL/GenBank/DDBJ whole genome shotgun (WGS) entry which is preliminary data.</text>
</comment>
<dbReference type="Pfam" id="PF12728">
    <property type="entry name" value="HTH_17"/>
    <property type="match status" value="1"/>
</dbReference>
<sequence>MINFNFEKTEEPIQLIQVDSITFYELLKQVYEKLLNHKKSEKKEWLTPKEAMSFLNIKSKTTLAKLRQTGAISYSQFGKKILYHSESIQEYLNENTFDRF</sequence>
<dbReference type="PANTHER" id="PTHR34585">
    <property type="match status" value="1"/>
</dbReference>